<evidence type="ECO:0000259" key="1">
    <source>
        <dbReference type="Pfam" id="PF12705"/>
    </source>
</evidence>
<accession>A0A934RAJ2</accession>
<dbReference type="EMBL" id="JAENII010000005">
    <property type="protein sequence ID" value="MBK1827063.1"/>
    <property type="molecule type" value="Genomic_DNA"/>
</dbReference>
<keyword evidence="3" id="KW-1185">Reference proteome</keyword>
<organism evidence="2 3">
    <name type="scientific">Haloferula rosea</name>
    <dbReference type="NCBI Taxonomy" id="490093"/>
    <lineage>
        <taxon>Bacteria</taxon>
        <taxon>Pseudomonadati</taxon>
        <taxon>Verrucomicrobiota</taxon>
        <taxon>Verrucomicrobiia</taxon>
        <taxon>Verrucomicrobiales</taxon>
        <taxon>Verrucomicrobiaceae</taxon>
        <taxon>Haloferula</taxon>
    </lineage>
</organism>
<name>A0A934RAJ2_9BACT</name>
<protein>
    <submittedName>
        <fullName evidence="2">PD-(D/E)XK nuclease family protein</fullName>
    </submittedName>
</protein>
<dbReference type="Proteomes" id="UP000658278">
    <property type="component" value="Unassembled WGS sequence"/>
</dbReference>
<dbReference type="InterPro" id="IPR027417">
    <property type="entry name" value="P-loop_NTPase"/>
</dbReference>
<dbReference type="Pfam" id="PF12705">
    <property type="entry name" value="PDDEXK_1"/>
    <property type="match status" value="1"/>
</dbReference>
<proteinExistence type="predicted"/>
<evidence type="ECO:0000313" key="2">
    <source>
        <dbReference type="EMBL" id="MBK1827063.1"/>
    </source>
</evidence>
<evidence type="ECO:0000313" key="3">
    <source>
        <dbReference type="Proteomes" id="UP000658278"/>
    </source>
</evidence>
<sequence>MLEWLWERREELPGMTVVVPTAQAGRRLREGLAERGGCLAPKVETPGYFLRTESCVSADSQAAPPSAEVLAWVEVLEGVGDWSRFETVFPIEPGKDEATGWALPLARSLMDLERAMQEAAVTLEGAARRLESSIEAERWQELAELWRLKESLLSDWKMAGRSRLLMSLLQEPVEGRIVLAGVPDLPEAVVRRLEGADCTVLVGAPESEVEGLDHFGRPIPDAWSERELPWPMKGDVCLAADPRQQAEMAVERVAREQTESSELALGSADDETADELVRAFGRQGWIVHNPAGAGVSPARAWLSAWRGWISKPAVGQAIDLLGHPGTVGIAGGMRAQRVTALSKARDRWLVRDREDIVRAAALSERDRESLEQAAEVLEKLETSRSLFLRRPFGPAMSDLLGRVDREGAWQEVGTWLSDMEGAMSRTKRDSVFWLDLLMSELTDPTKEAPEGRAVDVQGWLELLHEPGGHLVVCGLNEGRVPSTAGSDAWLSDGVRQLLGLTTDARRAARDAYVFSAITCSRSAGRVDLLLAKSSADGDALLPSRLLLAAPAEKLPERVKTLFAEVEPPDAGMSWTPDWKWQVPVVEPPGRLSVTAFSDYLACPVRFYLKHVVRMYEGEPERVEWNARDFGNICHKVLENWANDEEARDYSKSEALEKWLLEDLDRVVAERFGSEVPLAVRIQIEGLRQRLTWFALKQACERASGWRVIAAEEKFEREMDGVTVVGTVDRIDVHEDGRKRVVDYKTFNELKDVEKSHRLTVTASTRLPAHLEGVDEVQVANAKGKPTRWTNLQVPLYSWAIDDVTEAGYFVLGASENQVGLSLWNGFSADDEESAVACARWVIGQVKAGVFDPPAEKVLYDDFEVLGVGRPLGELLAKGGVK</sequence>
<dbReference type="InterPro" id="IPR038726">
    <property type="entry name" value="PDDEXK_AddAB-type"/>
</dbReference>
<comment type="caution">
    <text evidence="2">The sequence shown here is derived from an EMBL/GenBank/DDBJ whole genome shotgun (WGS) entry which is preliminary data.</text>
</comment>
<dbReference type="Gene3D" id="3.90.320.10">
    <property type="match status" value="1"/>
</dbReference>
<gene>
    <name evidence="2" type="ORF">JIN81_08530</name>
</gene>
<dbReference type="SUPFAM" id="SSF52980">
    <property type="entry name" value="Restriction endonuclease-like"/>
    <property type="match status" value="1"/>
</dbReference>
<dbReference type="InterPro" id="IPR011604">
    <property type="entry name" value="PDDEXK-like_dom_sf"/>
</dbReference>
<dbReference type="SUPFAM" id="SSF52540">
    <property type="entry name" value="P-loop containing nucleoside triphosphate hydrolases"/>
    <property type="match status" value="1"/>
</dbReference>
<dbReference type="AlphaFoldDB" id="A0A934RAJ2"/>
<reference evidence="2" key="1">
    <citation type="submission" date="2021-01" db="EMBL/GenBank/DDBJ databases">
        <title>Modified the classification status of verrucomicrobia.</title>
        <authorList>
            <person name="Feng X."/>
        </authorList>
    </citation>
    <scope>NUCLEOTIDE SEQUENCE</scope>
    <source>
        <strain evidence="2">KCTC 22201</strain>
    </source>
</reference>
<feature type="domain" description="PD-(D/E)XK endonuclease-like" evidence="1">
    <location>
        <begin position="590"/>
        <end position="754"/>
    </location>
</feature>
<dbReference type="InterPro" id="IPR011335">
    <property type="entry name" value="Restrct_endonuc-II-like"/>
</dbReference>